<gene>
    <name evidence="2" type="ORF">CKAN_02447400</name>
</gene>
<organism evidence="2 3">
    <name type="scientific">Cinnamomum micranthum f. kanehirae</name>
    <dbReference type="NCBI Taxonomy" id="337451"/>
    <lineage>
        <taxon>Eukaryota</taxon>
        <taxon>Viridiplantae</taxon>
        <taxon>Streptophyta</taxon>
        <taxon>Embryophyta</taxon>
        <taxon>Tracheophyta</taxon>
        <taxon>Spermatophyta</taxon>
        <taxon>Magnoliopsida</taxon>
        <taxon>Magnoliidae</taxon>
        <taxon>Laurales</taxon>
        <taxon>Lauraceae</taxon>
        <taxon>Cinnamomum</taxon>
    </lineage>
</organism>
<protein>
    <submittedName>
        <fullName evidence="2">Uncharacterized protein</fullName>
    </submittedName>
</protein>
<dbReference type="PANTHER" id="PTHR33511">
    <property type="entry name" value="OS06G0632400 PROTEIN"/>
    <property type="match status" value="1"/>
</dbReference>
<dbReference type="OrthoDB" id="654716at2759"/>
<keyword evidence="3" id="KW-1185">Reference proteome</keyword>
<accession>A0A3S3R6E0</accession>
<evidence type="ECO:0000313" key="3">
    <source>
        <dbReference type="Proteomes" id="UP000283530"/>
    </source>
</evidence>
<evidence type="ECO:0000313" key="2">
    <source>
        <dbReference type="EMBL" id="RWR95146.1"/>
    </source>
</evidence>
<comment type="caution">
    <text evidence="2">The sequence shown here is derived from an EMBL/GenBank/DDBJ whole genome shotgun (WGS) entry which is preliminary data.</text>
</comment>
<feature type="compositionally biased region" description="Basic residues" evidence="1">
    <location>
        <begin position="1"/>
        <end position="10"/>
    </location>
</feature>
<dbReference type="AlphaFoldDB" id="A0A3S3R6E0"/>
<evidence type="ECO:0000256" key="1">
    <source>
        <dbReference type="SAM" id="MobiDB-lite"/>
    </source>
</evidence>
<proteinExistence type="predicted"/>
<name>A0A3S3R6E0_9MAGN</name>
<dbReference type="EMBL" id="QPKB01000011">
    <property type="protein sequence ID" value="RWR95146.1"/>
    <property type="molecule type" value="Genomic_DNA"/>
</dbReference>
<sequence>MAGRNRHIKDKRPSSSSSSTGTEKSLFSIMNMFKLPAMRKSRDDGLQYEPVHQRRVRKSDEDRVHYVGEPDIDRKATLFIANFHEARVKDAEWQTVKAV</sequence>
<reference evidence="2 3" key="1">
    <citation type="journal article" date="2019" name="Nat. Plants">
        <title>Stout camphor tree genome fills gaps in understanding of flowering plant genome evolution.</title>
        <authorList>
            <person name="Chaw S.M."/>
            <person name="Liu Y.C."/>
            <person name="Wu Y.W."/>
            <person name="Wang H.Y."/>
            <person name="Lin C.I."/>
            <person name="Wu C.S."/>
            <person name="Ke H.M."/>
            <person name="Chang L.Y."/>
            <person name="Hsu C.Y."/>
            <person name="Yang H.T."/>
            <person name="Sudianto E."/>
            <person name="Hsu M.H."/>
            <person name="Wu K.P."/>
            <person name="Wang L.N."/>
            <person name="Leebens-Mack J.H."/>
            <person name="Tsai I.J."/>
        </authorList>
    </citation>
    <scope>NUCLEOTIDE SEQUENCE [LARGE SCALE GENOMIC DNA]</scope>
    <source>
        <strain evidence="3">cv. Chaw 1501</strain>
        <tissue evidence="2">Young leaves</tissue>
    </source>
</reference>
<feature type="region of interest" description="Disordered" evidence="1">
    <location>
        <begin position="1"/>
        <end position="23"/>
    </location>
</feature>
<dbReference type="Proteomes" id="UP000283530">
    <property type="component" value="Unassembled WGS sequence"/>
</dbReference>